<feature type="region of interest" description="Disordered" evidence="1">
    <location>
        <begin position="154"/>
        <end position="194"/>
    </location>
</feature>
<feature type="chain" id="PRO_5016309515" description="DUF3617 domain-containing protein" evidence="2">
    <location>
        <begin position="17"/>
        <end position="194"/>
    </location>
</feature>
<evidence type="ECO:0008006" key="5">
    <source>
        <dbReference type="Google" id="ProtNLM"/>
    </source>
</evidence>
<accession>A0A328BB88</accession>
<gene>
    <name evidence="3" type="ORF">DJ019_19610</name>
</gene>
<comment type="caution">
    <text evidence="3">The sequence shown here is derived from an EMBL/GenBank/DDBJ whole genome shotgun (WGS) entry which is preliminary data.</text>
</comment>
<keyword evidence="4" id="KW-1185">Reference proteome</keyword>
<name>A0A328BB88_9CAUL</name>
<keyword evidence="2" id="KW-0732">Signal</keyword>
<dbReference type="AlphaFoldDB" id="A0A328BB88"/>
<organism evidence="3 4">
    <name type="scientific">Phenylobacterium kunshanense</name>
    <dbReference type="NCBI Taxonomy" id="1445034"/>
    <lineage>
        <taxon>Bacteria</taxon>
        <taxon>Pseudomonadati</taxon>
        <taxon>Pseudomonadota</taxon>
        <taxon>Alphaproteobacteria</taxon>
        <taxon>Caulobacterales</taxon>
        <taxon>Caulobacteraceae</taxon>
        <taxon>Phenylobacterium</taxon>
    </lineage>
</organism>
<evidence type="ECO:0000313" key="3">
    <source>
        <dbReference type="EMBL" id="RAK62338.1"/>
    </source>
</evidence>
<reference evidence="3 4" key="1">
    <citation type="submission" date="2018-05" db="EMBL/GenBank/DDBJ databases">
        <authorList>
            <person name="Lanie J.A."/>
            <person name="Ng W.-L."/>
            <person name="Kazmierczak K.M."/>
            <person name="Andrzejewski T.M."/>
            <person name="Davidsen T.M."/>
            <person name="Wayne K.J."/>
            <person name="Tettelin H."/>
            <person name="Glass J.I."/>
            <person name="Rusch D."/>
            <person name="Podicherti R."/>
            <person name="Tsui H.-C.T."/>
            <person name="Winkler M.E."/>
        </authorList>
    </citation>
    <scope>NUCLEOTIDE SEQUENCE [LARGE SCALE GENOMIC DNA]</scope>
    <source>
        <strain evidence="3 4">BUT-10</strain>
    </source>
</reference>
<evidence type="ECO:0000256" key="1">
    <source>
        <dbReference type="SAM" id="MobiDB-lite"/>
    </source>
</evidence>
<evidence type="ECO:0000256" key="2">
    <source>
        <dbReference type="SAM" id="SignalP"/>
    </source>
</evidence>
<dbReference type="EMBL" id="QFYS01000012">
    <property type="protein sequence ID" value="RAK62338.1"/>
    <property type="molecule type" value="Genomic_DNA"/>
</dbReference>
<feature type="signal peptide" evidence="2">
    <location>
        <begin position="1"/>
        <end position="16"/>
    </location>
</feature>
<proteinExistence type="predicted"/>
<protein>
    <recommendedName>
        <fullName evidence="5">DUF3617 domain-containing protein</fullName>
    </recommendedName>
</protein>
<evidence type="ECO:0000313" key="4">
    <source>
        <dbReference type="Proteomes" id="UP000249524"/>
    </source>
</evidence>
<dbReference type="Proteomes" id="UP000249524">
    <property type="component" value="Unassembled WGS sequence"/>
</dbReference>
<sequence>MILALSLLAAPASALADPVQEARSATAACLSAVIDGAPVEDIDGEDVVIRRGKDPVSCTVRVDAGQPVVIREAVLVAIKRRSELFTPAKSAWEAGGMASRETFCNLPGRRALAVLVSTARPGQTPVLTATVFETATRDARCDKDLGPQTVAVTEPATGATDTSPVAAPIAEIAPPPPKAKKPSLLRRIPGLRRD</sequence>